<evidence type="ECO:0000256" key="1">
    <source>
        <dbReference type="SAM" id="MobiDB-lite"/>
    </source>
</evidence>
<dbReference type="Proteomes" id="UP000677803">
    <property type="component" value="Unassembled WGS sequence"/>
</dbReference>
<keyword evidence="3" id="KW-1185">Reference proteome</keyword>
<evidence type="ECO:0000313" key="2">
    <source>
        <dbReference type="EMBL" id="CAG5942117.1"/>
    </source>
</evidence>
<dbReference type="EMBL" id="CAJRST010016668">
    <property type="protein sequence ID" value="CAG5942117.1"/>
    <property type="molecule type" value="Genomic_DNA"/>
</dbReference>
<reference evidence="2" key="1">
    <citation type="submission" date="2021-05" db="EMBL/GenBank/DDBJ databases">
        <authorList>
            <person name="Tigano A."/>
        </authorList>
    </citation>
    <scope>NUCLEOTIDE SEQUENCE</scope>
</reference>
<feature type="region of interest" description="Disordered" evidence="1">
    <location>
        <begin position="218"/>
        <end position="255"/>
    </location>
</feature>
<name>A0A8S4B7X4_9TELE</name>
<protein>
    <submittedName>
        <fullName evidence="2">(Atlantic silverside) hypothetical protein</fullName>
    </submittedName>
</protein>
<organism evidence="2 3">
    <name type="scientific">Menidia menidia</name>
    <name type="common">Atlantic silverside</name>
    <dbReference type="NCBI Taxonomy" id="238744"/>
    <lineage>
        <taxon>Eukaryota</taxon>
        <taxon>Metazoa</taxon>
        <taxon>Chordata</taxon>
        <taxon>Craniata</taxon>
        <taxon>Vertebrata</taxon>
        <taxon>Euteleostomi</taxon>
        <taxon>Actinopterygii</taxon>
        <taxon>Neopterygii</taxon>
        <taxon>Teleostei</taxon>
        <taxon>Neoteleostei</taxon>
        <taxon>Acanthomorphata</taxon>
        <taxon>Ovalentaria</taxon>
        <taxon>Atherinomorphae</taxon>
        <taxon>Atheriniformes</taxon>
        <taxon>Atherinopsidae</taxon>
        <taxon>Menidiinae</taxon>
        <taxon>Menidia</taxon>
    </lineage>
</organism>
<dbReference type="PANTHER" id="PTHR33244">
    <property type="entry name" value="INTEGRASE CATALYTIC DOMAIN-CONTAINING PROTEIN-RELATED"/>
    <property type="match status" value="1"/>
</dbReference>
<dbReference type="PANTHER" id="PTHR33244:SF3">
    <property type="entry name" value="PEPTIDASE A2 DOMAIN-CONTAINING PROTEIN"/>
    <property type="match status" value="1"/>
</dbReference>
<dbReference type="AlphaFoldDB" id="A0A8S4B7X4"/>
<sequence length="255" mass="28602">MESTNIYVDCIVNNLPVSPTFMDTLKAQLEADSVCSRVMKMCADGWPEHAKQEPLQKNVWPEQATQDGLLLKDTRLVIPATMRNDVLNRLGQQITEMLLMVRRLRTTVPTHPSELQPELPDRSLLFQKERVKRMTDAANFNRRHRAKPLGSLSSGQNVWITDTQTSGTVIQSHTSPRSYLVDAPHGVVRRNRMHLIPLQSPAQDEGGQQQQEPLPVLEQDHAPPAVGSPVHSPGVSIPRTTRSGRVIKQPTRLNL</sequence>
<proteinExistence type="predicted"/>
<accession>A0A8S4B7X4</accession>
<evidence type="ECO:0000313" key="3">
    <source>
        <dbReference type="Proteomes" id="UP000677803"/>
    </source>
</evidence>
<gene>
    <name evidence="2" type="ORF">MMEN_LOCUS13997</name>
</gene>
<dbReference type="OrthoDB" id="775972at2759"/>
<comment type="caution">
    <text evidence="2">The sequence shown here is derived from an EMBL/GenBank/DDBJ whole genome shotgun (WGS) entry which is preliminary data.</text>
</comment>